<comment type="caution">
    <text evidence="3">The sequence shown here is derived from an EMBL/GenBank/DDBJ whole genome shotgun (WGS) entry which is preliminary data.</text>
</comment>
<name>A0A7C8R9A2_ORBOL</name>
<keyword evidence="1" id="KW-0175">Coiled coil</keyword>
<proteinExistence type="predicted"/>
<dbReference type="Proteomes" id="UP000474640">
    <property type="component" value="Unassembled WGS sequence"/>
</dbReference>
<dbReference type="EMBL" id="JAABOJ010000073">
    <property type="protein sequence ID" value="KAF3270554.1"/>
    <property type="molecule type" value="Genomic_DNA"/>
</dbReference>
<reference evidence="3 4" key="1">
    <citation type="submission" date="2020-01" db="EMBL/GenBank/DDBJ databases">
        <authorList>
            <person name="Palmer J.M."/>
        </authorList>
    </citation>
    <scope>NUCLEOTIDE SEQUENCE [LARGE SCALE GENOMIC DNA]</scope>
    <source>
        <strain evidence="3 4">TWF970</strain>
    </source>
</reference>
<evidence type="ECO:0000313" key="4">
    <source>
        <dbReference type="Proteomes" id="UP000474640"/>
    </source>
</evidence>
<feature type="coiled-coil region" evidence="1">
    <location>
        <begin position="163"/>
        <end position="190"/>
    </location>
</feature>
<organism evidence="3 4">
    <name type="scientific">Orbilia oligospora</name>
    <name type="common">Nematode-trapping fungus</name>
    <name type="synonym">Arthrobotrys oligospora</name>
    <dbReference type="NCBI Taxonomy" id="2813651"/>
    <lineage>
        <taxon>Eukaryota</taxon>
        <taxon>Fungi</taxon>
        <taxon>Dikarya</taxon>
        <taxon>Ascomycota</taxon>
        <taxon>Pezizomycotina</taxon>
        <taxon>Orbiliomycetes</taxon>
        <taxon>Orbiliales</taxon>
        <taxon>Orbiliaceae</taxon>
        <taxon>Orbilia</taxon>
    </lineage>
</organism>
<dbReference type="AlphaFoldDB" id="A0A7C8R9A2"/>
<evidence type="ECO:0000313" key="3">
    <source>
        <dbReference type="EMBL" id="KAF3270554.1"/>
    </source>
</evidence>
<protein>
    <submittedName>
        <fullName evidence="3">Uncharacterized protein</fullName>
    </submittedName>
</protein>
<gene>
    <name evidence="3" type="ORF">TWF970_010757</name>
</gene>
<evidence type="ECO:0000256" key="1">
    <source>
        <dbReference type="SAM" id="Coils"/>
    </source>
</evidence>
<evidence type="ECO:0000256" key="2">
    <source>
        <dbReference type="SAM" id="MobiDB-lite"/>
    </source>
</evidence>
<sequence length="210" mass="23072">MDPSDFASHLLNDYSGTLSPGYHAICDTVTPSFAQYVQPQTPRTPRRGSTVHGGTSAHATPNYDGASGSEPNQAFQTPMQTENTGLLAYTLPAQTMIGRIKTLEAQVKSMTEMLTLMRKAMAIDPSENQSITQKFAVHEASMLALGTNTERVYKELTDVRTEQKADRSMLEGLREQIESLRSELRIFQSTVGTEDIAKPDPNGSVRAYVK</sequence>
<accession>A0A7C8R9A2</accession>
<feature type="region of interest" description="Disordered" evidence="2">
    <location>
        <begin position="38"/>
        <end position="76"/>
    </location>
</feature>